<reference evidence="1" key="3">
    <citation type="submission" date="2022-06" db="UniProtKB">
        <authorList>
            <consortium name="EnsemblPlants"/>
        </authorList>
    </citation>
    <scope>IDENTIFICATION</scope>
</reference>
<dbReference type="Proteomes" id="UP000015106">
    <property type="component" value="Chromosome 2"/>
</dbReference>
<proteinExistence type="predicted"/>
<reference evidence="1" key="2">
    <citation type="submission" date="2018-03" db="EMBL/GenBank/DDBJ databases">
        <title>The Triticum urartu genome reveals the dynamic nature of wheat genome evolution.</title>
        <authorList>
            <person name="Ling H."/>
            <person name="Ma B."/>
            <person name="Shi X."/>
            <person name="Liu H."/>
            <person name="Dong L."/>
            <person name="Sun H."/>
            <person name="Cao Y."/>
            <person name="Gao Q."/>
            <person name="Zheng S."/>
            <person name="Li Y."/>
            <person name="Yu Y."/>
            <person name="Du H."/>
            <person name="Qi M."/>
            <person name="Li Y."/>
            <person name="Yu H."/>
            <person name="Cui Y."/>
            <person name="Wang N."/>
            <person name="Chen C."/>
            <person name="Wu H."/>
            <person name="Zhao Y."/>
            <person name="Zhang J."/>
            <person name="Li Y."/>
            <person name="Zhou W."/>
            <person name="Zhang B."/>
            <person name="Hu W."/>
            <person name="Eijk M."/>
            <person name="Tang J."/>
            <person name="Witsenboer H."/>
            <person name="Zhao S."/>
            <person name="Li Z."/>
            <person name="Zhang A."/>
            <person name="Wang D."/>
            <person name="Liang C."/>
        </authorList>
    </citation>
    <scope>NUCLEOTIDE SEQUENCE [LARGE SCALE GENOMIC DNA]</scope>
    <source>
        <strain evidence="1">cv. G1812</strain>
    </source>
</reference>
<dbReference type="AlphaFoldDB" id="A0A8R7PHE1"/>
<dbReference type="Gramene" id="TuG1812G0200004045.01.T01">
    <property type="protein sequence ID" value="TuG1812G0200004045.01.T01.cds371074"/>
    <property type="gene ID" value="TuG1812G0200004045.01"/>
</dbReference>
<evidence type="ECO:0000313" key="2">
    <source>
        <dbReference type="Proteomes" id="UP000015106"/>
    </source>
</evidence>
<reference evidence="2" key="1">
    <citation type="journal article" date="2013" name="Nature">
        <title>Draft genome of the wheat A-genome progenitor Triticum urartu.</title>
        <authorList>
            <person name="Ling H.Q."/>
            <person name="Zhao S."/>
            <person name="Liu D."/>
            <person name="Wang J."/>
            <person name="Sun H."/>
            <person name="Zhang C."/>
            <person name="Fan H."/>
            <person name="Li D."/>
            <person name="Dong L."/>
            <person name="Tao Y."/>
            <person name="Gao C."/>
            <person name="Wu H."/>
            <person name="Li Y."/>
            <person name="Cui Y."/>
            <person name="Guo X."/>
            <person name="Zheng S."/>
            <person name="Wang B."/>
            <person name="Yu K."/>
            <person name="Liang Q."/>
            <person name="Yang W."/>
            <person name="Lou X."/>
            <person name="Chen J."/>
            <person name="Feng M."/>
            <person name="Jian J."/>
            <person name="Zhang X."/>
            <person name="Luo G."/>
            <person name="Jiang Y."/>
            <person name="Liu J."/>
            <person name="Wang Z."/>
            <person name="Sha Y."/>
            <person name="Zhang B."/>
            <person name="Wu H."/>
            <person name="Tang D."/>
            <person name="Shen Q."/>
            <person name="Xue P."/>
            <person name="Zou S."/>
            <person name="Wang X."/>
            <person name="Liu X."/>
            <person name="Wang F."/>
            <person name="Yang Y."/>
            <person name="An X."/>
            <person name="Dong Z."/>
            <person name="Zhang K."/>
            <person name="Zhang X."/>
            <person name="Luo M.C."/>
            <person name="Dvorak J."/>
            <person name="Tong Y."/>
            <person name="Wang J."/>
            <person name="Yang H."/>
            <person name="Li Z."/>
            <person name="Wang D."/>
            <person name="Zhang A."/>
            <person name="Wang J."/>
        </authorList>
    </citation>
    <scope>NUCLEOTIDE SEQUENCE</scope>
    <source>
        <strain evidence="2">cv. G1812</strain>
    </source>
</reference>
<dbReference type="EnsemblPlants" id="TuG1812G0200004045.01.T01">
    <property type="protein sequence ID" value="TuG1812G0200004045.01.T01.cds371074"/>
    <property type="gene ID" value="TuG1812G0200004045.01"/>
</dbReference>
<organism evidence="1 2">
    <name type="scientific">Triticum urartu</name>
    <name type="common">Red wild einkorn</name>
    <name type="synonym">Crithodium urartu</name>
    <dbReference type="NCBI Taxonomy" id="4572"/>
    <lineage>
        <taxon>Eukaryota</taxon>
        <taxon>Viridiplantae</taxon>
        <taxon>Streptophyta</taxon>
        <taxon>Embryophyta</taxon>
        <taxon>Tracheophyta</taxon>
        <taxon>Spermatophyta</taxon>
        <taxon>Magnoliopsida</taxon>
        <taxon>Liliopsida</taxon>
        <taxon>Poales</taxon>
        <taxon>Poaceae</taxon>
        <taxon>BOP clade</taxon>
        <taxon>Pooideae</taxon>
        <taxon>Triticodae</taxon>
        <taxon>Triticeae</taxon>
        <taxon>Triticinae</taxon>
        <taxon>Triticum</taxon>
    </lineage>
</organism>
<evidence type="ECO:0000313" key="1">
    <source>
        <dbReference type="EnsemblPlants" id="TuG1812G0200004045.01.T01.cds371074"/>
    </source>
</evidence>
<sequence>MLFPPGVAMSMWHCSNAIRFRNSALLPSWIRIRGMWSTPLSNRMSQNRSVLRRRRHRMPASRSSDTQCTNCCRRLSATRRSPDHFFSHSRAAGGGVGCIPARRRLRRNTSRQCSIGFDSGSNAAAAAASASTEDSSLNRSFRCSGVSVGISGSKKRTARLATAPVCSGWPSWIPSSRSSTNSGIWFSSRIMSLRMACMAPRMAKTGSCRE</sequence>
<keyword evidence="2" id="KW-1185">Reference proteome</keyword>
<accession>A0A8R7PHE1</accession>
<protein>
    <submittedName>
        <fullName evidence="1">Uncharacterized protein</fullName>
    </submittedName>
</protein>
<name>A0A8R7PHE1_TRIUA</name>